<gene>
    <name evidence="2" type="ORF">HPG69_007296</name>
</gene>
<dbReference type="AlphaFoldDB" id="A0A7J7FNK3"/>
<feature type="compositionally biased region" description="Basic and acidic residues" evidence="1">
    <location>
        <begin position="289"/>
        <end position="312"/>
    </location>
</feature>
<evidence type="ECO:0000256" key="1">
    <source>
        <dbReference type="SAM" id="MobiDB-lite"/>
    </source>
</evidence>
<dbReference type="Proteomes" id="UP000551758">
    <property type="component" value="Unassembled WGS sequence"/>
</dbReference>
<feature type="compositionally biased region" description="Basic and acidic residues" evidence="1">
    <location>
        <begin position="11"/>
        <end position="40"/>
    </location>
</feature>
<sequence>MRKIKSLLHSRAVEKKQRTKDVKTRSRKELKWSKERRDESDAVPVKSLKSLPCSLRMYGPSTVSTSAISGFCPFQGETSRQRGMAASALTEHEALHSQDSVPQERGPVKGRLTTGLEGPSQGFYPDSHGGGAEFLDNGCVANCHLFLGTSISISKPNVALLLEQGEQPWGMRSEEAGIPWPESKSIQESKEFSLRKSIKEETFQHEILSREGTGIASACGNLGMGQAPLIFCGRLQDADLVQKSQPGCERKICIKVRNLLICCSHRGDPTQSGFPVAVLTVTKLSTERKSHSTDRLRGLHSEGHRGHTDTDSVTKAYTGAHHGLSRYALLSAALRTRFGACALGGRASTPEVLRVRAAGFRAEAGGYSEVGGGESGPKGPARRARRAALSRPCSRSLGAAAASSPCRLHFPEARAARRVSFGPPGGCGDRGSNPVRD</sequence>
<reference evidence="2 3" key="1">
    <citation type="journal article" date="2020" name="Mol. Biol. Evol.">
        <title>Interspecific Gene Flow and the Evolution of Specialization in Black and White Rhinoceros.</title>
        <authorList>
            <person name="Moodley Y."/>
            <person name="Westbury M.V."/>
            <person name="Russo I.M."/>
            <person name="Gopalakrishnan S."/>
            <person name="Rakotoarivelo A."/>
            <person name="Olsen R.A."/>
            <person name="Prost S."/>
            <person name="Tunstall T."/>
            <person name="Ryder O.A."/>
            <person name="Dalen L."/>
            <person name="Bruford M.W."/>
        </authorList>
    </citation>
    <scope>NUCLEOTIDE SEQUENCE [LARGE SCALE GENOMIC DNA]</scope>
    <source>
        <strain evidence="2">SBR-YM</strain>
        <tissue evidence="2">Skin</tissue>
    </source>
</reference>
<feature type="region of interest" description="Disordered" evidence="1">
    <location>
        <begin position="1"/>
        <end position="44"/>
    </location>
</feature>
<dbReference type="EMBL" id="JACDTQ010000092">
    <property type="protein sequence ID" value="KAF5929541.1"/>
    <property type="molecule type" value="Genomic_DNA"/>
</dbReference>
<keyword evidence="3" id="KW-1185">Reference proteome</keyword>
<organism evidence="2 3">
    <name type="scientific">Diceros bicornis minor</name>
    <name type="common">South-central black rhinoceros</name>
    <dbReference type="NCBI Taxonomy" id="77932"/>
    <lineage>
        <taxon>Eukaryota</taxon>
        <taxon>Metazoa</taxon>
        <taxon>Chordata</taxon>
        <taxon>Craniata</taxon>
        <taxon>Vertebrata</taxon>
        <taxon>Euteleostomi</taxon>
        <taxon>Mammalia</taxon>
        <taxon>Eutheria</taxon>
        <taxon>Laurasiatheria</taxon>
        <taxon>Perissodactyla</taxon>
        <taxon>Rhinocerotidae</taxon>
        <taxon>Diceros</taxon>
    </lineage>
</organism>
<protein>
    <submittedName>
        <fullName evidence="2">Uncharacterized protein</fullName>
    </submittedName>
</protein>
<evidence type="ECO:0000313" key="3">
    <source>
        <dbReference type="Proteomes" id="UP000551758"/>
    </source>
</evidence>
<feature type="region of interest" description="Disordered" evidence="1">
    <location>
        <begin position="418"/>
        <end position="437"/>
    </location>
</feature>
<evidence type="ECO:0000313" key="2">
    <source>
        <dbReference type="EMBL" id="KAF5929541.1"/>
    </source>
</evidence>
<comment type="caution">
    <text evidence="2">The sequence shown here is derived from an EMBL/GenBank/DDBJ whole genome shotgun (WGS) entry which is preliminary data.</text>
</comment>
<proteinExistence type="predicted"/>
<feature type="region of interest" description="Disordered" evidence="1">
    <location>
        <begin position="289"/>
        <end position="313"/>
    </location>
</feature>
<name>A0A7J7FNK3_DICBM</name>
<accession>A0A7J7FNK3</accession>